<gene>
    <name evidence="4" type="ORF">F7D71_02325</name>
    <name evidence="5" type="ORF">F7D74_14545</name>
    <name evidence="3" type="ORF">F7D97_14465</name>
    <name evidence="1" type="ORF">ONT05_02385</name>
    <name evidence="2" type="ORF">ONT19_00605</name>
</gene>
<evidence type="ECO:0000313" key="3">
    <source>
        <dbReference type="EMBL" id="MQN11095.1"/>
    </source>
</evidence>
<accession>A0A5P0V9D4</accession>
<dbReference type="EMBL" id="VZCY01000118">
    <property type="protein sequence ID" value="MQN11095.1"/>
    <property type="molecule type" value="Genomic_DNA"/>
</dbReference>
<reference evidence="6 7" key="1">
    <citation type="submission" date="2019-09" db="EMBL/GenBank/DDBJ databases">
        <title>Distinct polysaccharide growth profiles of human intestinal Prevotella copri isolates.</title>
        <authorList>
            <person name="Fehlner-Peach H."/>
            <person name="Magnabosco C."/>
            <person name="Raghavan V."/>
            <person name="Scher J.U."/>
            <person name="Tett A."/>
            <person name="Cox L.M."/>
            <person name="Gottsegen C."/>
            <person name="Watters A."/>
            <person name="Wiltshire- Gordon J.D."/>
            <person name="Segata N."/>
            <person name="Bonneau R."/>
            <person name="Littman D.R."/>
        </authorList>
    </citation>
    <scope>NUCLEOTIDE SEQUENCE [LARGE SCALE GENOMIC DNA]</scope>
    <source>
        <strain evidence="4 8">BU41712</strain>
        <strain evidence="5">IAA108</strain>
        <strain evidence="7">iAA108</strain>
        <strain evidence="3">IK21513</strain>
        <strain evidence="6">iK21513</strain>
    </source>
</reference>
<evidence type="ECO:0000313" key="1">
    <source>
        <dbReference type="EMBL" id="MCW4092412.1"/>
    </source>
</evidence>
<dbReference type="Gene3D" id="1.10.132.80">
    <property type="match status" value="1"/>
</dbReference>
<dbReference type="Pfam" id="PF16677">
    <property type="entry name" value="GP3_package"/>
    <property type="match status" value="1"/>
</dbReference>
<evidence type="ECO:0000313" key="2">
    <source>
        <dbReference type="EMBL" id="MCW4130117.1"/>
    </source>
</evidence>
<dbReference type="EMBL" id="VZCC01000106">
    <property type="protein sequence ID" value="MQN85168.1"/>
    <property type="molecule type" value="Genomic_DNA"/>
</dbReference>
<dbReference type="RefSeq" id="WP_153079943.1">
    <property type="nucleotide sequence ID" value="NZ_JAHRGJ010000006.1"/>
</dbReference>
<comment type="caution">
    <text evidence="3">The sequence shown here is derived from an EMBL/GenBank/DDBJ whole genome shotgun (WGS) entry which is preliminary data.</text>
</comment>
<evidence type="ECO:0000313" key="6">
    <source>
        <dbReference type="Proteomes" id="UP000406735"/>
    </source>
</evidence>
<evidence type="ECO:0000313" key="5">
    <source>
        <dbReference type="EMBL" id="MQN85168.1"/>
    </source>
</evidence>
<dbReference type="EMBL" id="JAPDVG010000001">
    <property type="protein sequence ID" value="MCW4130117.1"/>
    <property type="molecule type" value="Genomic_DNA"/>
</dbReference>
<dbReference type="Proteomes" id="UP000421408">
    <property type="component" value="Unassembled WGS sequence"/>
</dbReference>
<dbReference type="Proteomes" id="UP001209417">
    <property type="component" value="Unassembled WGS sequence"/>
</dbReference>
<dbReference type="Proteomes" id="UP001209074">
    <property type="component" value="Unassembled WGS sequence"/>
</dbReference>
<name>A0A5P0V9D4_9BACT</name>
<dbReference type="AlphaFoldDB" id="A0A5P0V9D4"/>
<dbReference type="EMBL" id="VZBZ01000014">
    <property type="protein sequence ID" value="MQN76721.1"/>
    <property type="molecule type" value="Genomic_DNA"/>
</dbReference>
<reference evidence="1" key="2">
    <citation type="submission" date="2022-11" db="EMBL/GenBank/DDBJ databases">
        <title>Genomic repertoires linked with pathogenic potency of arthritogenic Prevotella copri isolated from the gut of rheumatoid arthritis patients.</title>
        <authorList>
            <person name="Nii T."/>
            <person name="Maeda Y."/>
            <person name="Motooka D."/>
            <person name="Naito M."/>
            <person name="Matsumoto Y."/>
            <person name="Ogawa T."/>
            <person name="Oguro-Igashira E."/>
            <person name="Kishikawa T."/>
            <person name="Yamashita M."/>
            <person name="Koizumi S."/>
            <person name="Kurakawa T."/>
            <person name="Okumura R."/>
            <person name="Kayama H."/>
            <person name="Murakami M."/>
            <person name="Sakaguchi T."/>
            <person name="Das B."/>
            <person name="Nakamura S."/>
            <person name="Okada Y."/>
            <person name="Kumanogoh A."/>
            <person name="Takeda K."/>
        </authorList>
    </citation>
    <scope>NUCLEOTIDE SEQUENCE</scope>
    <source>
        <strain evidence="2">H019-1</strain>
        <strain evidence="1">N016-13</strain>
    </source>
</reference>
<evidence type="ECO:0000313" key="8">
    <source>
        <dbReference type="Proteomes" id="UP000423156"/>
    </source>
</evidence>
<dbReference type="Proteomes" id="UP000423156">
    <property type="component" value="Unassembled WGS sequence"/>
</dbReference>
<proteinExistence type="predicted"/>
<dbReference type="Proteomes" id="UP000406735">
    <property type="component" value="Unassembled WGS sequence"/>
</dbReference>
<evidence type="ECO:0000313" key="4">
    <source>
        <dbReference type="EMBL" id="MQN76721.1"/>
    </source>
</evidence>
<sequence length="178" mass="20098">MTDESSQPKVKSFVHRIPNPVGRPYKIKSSQELWDKFVAYCDDVENDPWQQKTGSNSIAGGSGKSTNSMRQEVRVFRRAYTLVGFCAFCGIVQKWADFKRGNLKRPGFEQVITQIENVVMAQQIDGAMLHQFDSSIVARLNGLADKHIQEVTGKDGEDFKFPKLSLDDIKELQKINGL</sequence>
<organism evidence="3 6">
    <name type="scientific">Segatella copri</name>
    <dbReference type="NCBI Taxonomy" id="165179"/>
    <lineage>
        <taxon>Bacteria</taxon>
        <taxon>Pseudomonadati</taxon>
        <taxon>Bacteroidota</taxon>
        <taxon>Bacteroidia</taxon>
        <taxon>Bacteroidales</taxon>
        <taxon>Prevotellaceae</taxon>
        <taxon>Segatella</taxon>
    </lineage>
</organism>
<dbReference type="InterPro" id="IPR032066">
    <property type="entry name" value="GP3_package"/>
</dbReference>
<evidence type="ECO:0000313" key="7">
    <source>
        <dbReference type="Proteomes" id="UP000421408"/>
    </source>
</evidence>
<dbReference type="EMBL" id="JAPDUS010000003">
    <property type="protein sequence ID" value="MCW4092412.1"/>
    <property type="molecule type" value="Genomic_DNA"/>
</dbReference>
<protein>
    <submittedName>
        <fullName evidence="1">DNA-packaging protein</fullName>
    </submittedName>
</protein>